<dbReference type="InterPro" id="IPR028871">
    <property type="entry name" value="BlueCu_1_BS"/>
</dbReference>
<feature type="domain" description="Phytocyanin" evidence="7">
    <location>
        <begin position="24"/>
        <end position="127"/>
    </location>
</feature>
<dbReference type="OrthoDB" id="5421909at2759"/>
<keyword evidence="6" id="KW-0732">Signal</keyword>
<dbReference type="InterPro" id="IPR039391">
    <property type="entry name" value="Phytocyanin-like"/>
</dbReference>
<name>A0A9Q0G8G9_9ROSI</name>
<evidence type="ECO:0000259" key="7">
    <source>
        <dbReference type="PROSITE" id="PS51485"/>
    </source>
</evidence>
<evidence type="ECO:0000256" key="1">
    <source>
        <dbReference type="ARBA" id="ARBA00022723"/>
    </source>
</evidence>
<evidence type="ECO:0000256" key="3">
    <source>
        <dbReference type="ARBA" id="ARBA00023157"/>
    </source>
</evidence>
<dbReference type="PROSITE" id="PS51485">
    <property type="entry name" value="PHYTOCYANIN"/>
    <property type="match status" value="1"/>
</dbReference>
<keyword evidence="4" id="KW-0325">Glycoprotein</keyword>
<evidence type="ECO:0000256" key="4">
    <source>
        <dbReference type="ARBA" id="ARBA00023180"/>
    </source>
</evidence>
<feature type="region of interest" description="Disordered" evidence="5">
    <location>
        <begin position="128"/>
        <end position="185"/>
    </location>
</feature>
<gene>
    <name evidence="8" type="ORF">Tsubulata_013047</name>
</gene>
<organism evidence="8 9">
    <name type="scientific">Turnera subulata</name>
    <dbReference type="NCBI Taxonomy" id="218843"/>
    <lineage>
        <taxon>Eukaryota</taxon>
        <taxon>Viridiplantae</taxon>
        <taxon>Streptophyta</taxon>
        <taxon>Embryophyta</taxon>
        <taxon>Tracheophyta</taxon>
        <taxon>Spermatophyta</taxon>
        <taxon>Magnoliopsida</taxon>
        <taxon>eudicotyledons</taxon>
        <taxon>Gunneridae</taxon>
        <taxon>Pentapetalae</taxon>
        <taxon>rosids</taxon>
        <taxon>fabids</taxon>
        <taxon>Malpighiales</taxon>
        <taxon>Passifloraceae</taxon>
        <taxon>Turnera</taxon>
    </lineage>
</organism>
<protein>
    <recommendedName>
        <fullName evidence="7">Phytocyanin domain-containing protein</fullName>
    </recommendedName>
</protein>
<dbReference type="EMBL" id="JAKUCV010001648">
    <property type="protein sequence ID" value="KAJ4845524.1"/>
    <property type="molecule type" value="Genomic_DNA"/>
</dbReference>
<evidence type="ECO:0000256" key="6">
    <source>
        <dbReference type="SAM" id="SignalP"/>
    </source>
</evidence>
<keyword evidence="2" id="KW-0186">Copper</keyword>
<dbReference type="InterPro" id="IPR008972">
    <property type="entry name" value="Cupredoxin"/>
</dbReference>
<dbReference type="Pfam" id="PF02298">
    <property type="entry name" value="Cu_bind_like"/>
    <property type="match status" value="1"/>
</dbReference>
<accession>A0A9Q0G8G9</accession>
<dbReference type="InterPro" id="IPR003245">
    <property type="entry name" value="Phytocyanin_dom"/>
</dbReference>
<evidence type="ECO:0000256" key="2">
    <source>
        <dbReference type="ARBA" id="ARBA00023008"/>
    </source>
</evidence>
<feature type="compositionally biased region" description="Low complexity" evidence="5">
    <location>
        <begin position="163"/>
        <end position="185"/>
    </location>
</feature>
<evidence type="ECO:0000313" key="9">
    <source>
        <dbReference type="Proteomes" id="UP001141552"/>
    </source>
</evidence>
<sequence>MARFMGVAFGLVVAVLLQCAAAQTVHIVGDGIGWRVPQNAQAYANWANGKSFVVGDTLQFNFITNEHDVLKVPKASYDACTQSNPVGSMITTGPANITLDTAGEHYYICTIGRHCQFGQKLAITVSSTPGAMPPTTPTTPTTTPVTPSPADSADCAPTPSPNPAAAGGPSGSRVPGTATPGSSSSSLLGSLFVSMLAISMGLFF</sequence>
<keyword evidence="9" id="KW-1185">Reference proteome</keyword>
<dbReference type="AlphaFoldDB" id="A0A9Q0G8G9"/>
<reference evidence="8" key="2">
    <citation type="journal article" date="2023" name="Plants (Basel)">
        <title>Annotation of the Turnera subulata (Passifloraceae) Draft Genome Reveals the S-Locus Evolved after the Divergence of Turneroideae from Passifloroideae in a Stepwise Manner.</title>
        <authorList>
            <person name="Henning P.M."/>
            <person name="Roalson E.H."/>
            <person name="Mir W."/>
            <person name="McCubbin A.G."/>
            <person name="Shore J.S."/>
        </authorList>
    </citation>
    <scope>NUCLEOTIDE SEQUENCE</scope>
    <source>
        <strain evidence="8">F60SS</strain>
    </source>
</reference>
<dbReference type="SUPFAM" id="SSF49503">
    <property type="entry name" value="Cupredoxins"/>
    <property type="match status" value="1"/>
</dbReference>
<dbReference type="GO" id="GO:0046872">
    <property type="term" value="F:metal ion binding"/>
    <property type="evidence" value="ECO:0007669"/>
    <property type="project" value="UniProtKB-KW"/>
</dbReference>
<dbReference type="Gene3D" id="2.60.40.420">
    <property type="entry name" value="Cupredoxins - blue copper proteins"/>
    <property type="match status" value="1"/>
</dbReference>
<feature type="compositionally biased region" description="Low complexity" evidence="5">
    <location>
        <begin position="138"/>
        <end position="149"/>
    </location>
</feature>
<keyword evidence="1" id="KW-0479">Metal-binding</keyword>
<dbReference type="PANTHER" id="PTHR33021">
    <property type="entry name" value="BLUE COPPER PROTEIN"/>
    <property type="match status" value="1"/>
</dbReference>
<feature type="chain" id="PRO_5040250802" description="Phytocyanin domain-containing protein" evidence="6">
    <location>
        <begin position="23"/>
        <end position="204"/>
    </location>
</feature>
<comment type="caution">
    <text evidence="8">The sequence shown here is derived from an EMBL/GenBank/DDBJ whole genome shotgun (WGS) entry which is preliminary data.</text>
</comment>
<evidence type="ECO:0000313" key="8">
    <source>
        <dbReference type="EMBL" id="KAJ4845524.1"/>
    </source>
</evidence>
<dbReference type="GO" id="GO:0009055">
    <property type="term" value="F:electron transfer activity"/>
    <property type="evidence" value="ECO:0007669"/>
    <property type="project" value="InterPro"/>
</dbReference>
<dbReference type="CDD" id="cd13920">
    <property type="entry name" value="Stellacyanin"/>
    <property type="match status" value="1"/>
</dbReference>
<dbReference type="Proteomes" id="UP001141552">
    <property type="component" value="Unassembled WGS sequence"/>
</dbReference>
<proteinExistence type="predicted"/>
<reference evidence="8" key="1">
    <citation type="submission" date="2022-02" db="EMBL/GenBank/DDBJ databases">
        <authorList>
            <person name="Henning P.M."/>
            <person name="McCubbin A.G."/>
            <person name="Shore J.S."/>
        </authorList>
    </citation>
    <scope>NUCLEOTIDE SEQUENCE</scope>
    <source>
        <strain evidence="8">F60SS</strain>
        <tissue evidence="8">Leaves</tissue>
    </source>
</reference>
<dbReference type="PROSITE" id="PS00196">
    <property type="entry name" value="COPPER_BLUE"/>
    <property type="match status" value="1"/>
</dbReference>
<keyword evidence="3" id="KW-1015">Disulfide bond</keyword>
<dbReference type="FunFam" id="2.60.40.420:FF:000034">
    <property type="entry name" value="Cupredoxin superfamily protein"/>
    <property type="match status" value="1"/>
</dbReference>
<dbReference type="PANTHER" id="PTHR33021:SF189">
    <property type="entry name" value="CUCUMBER PEELING CUPREDOXIN-LIKE"/>
    <property type="match status" value="1"/>
</dbReference>
<dbReference type="GO" id="GO:0005886">
    <property type="term" value="C:plasma membrane"/>
    <property type="evidence" value="ECO:0007669"/>
    <property type="project" value="TreeGrafter"/>
</dbReference>
<evidence type="ECO:0000256" key="5">
    <source>
        <dbReference type="SAM" id="MobiDB-lite"/>
    </source>
</evidence>
<feature type="signal peptide" evidence="6">
    <location>
        <begin position="1"/>
        <end position="22"/>
    </location>
</feature>